<feature type="domain" description="Histidine kinase" evidence="7">
    <location>
        <begin position="641"/>
        <end position="871"/>
    </location>
</feature>
<reference evidence="9" key="1">
    <citation type="journal article" date="2019" name="Int. J. Syst. Evol. Microbiol.">
        <title>The Global Catalogue of Microorganisms (GCM) 10K type strain sequencing project: providing services to taxonomists for standard genome sequencing and annotation.</title>
        <authorList>
            <consortium name="The Broad Institute Genomics Platform"/>
            <consortium name="The Broad Institute Genome Sequencing Center for Infectious Disease"/>
            <person name="Wu L."/>
            <person name="Ma J."/>
        </authorList>
    </citation>
    <scope>NUCLEOTIDE SEQUENCE [LARGE SCALE GENOMIC DNA]</scope>
    <source>
        <strain evidence="9">JCM 17979</strain>
    </source>
</reference>
<gene>
    <name evidence="8" type="ORF">GCM10023200_19730</name>
</gene>
<evidence type="ECO:0000256" key="2">
    <source>
        <dbReference type="ARBA" id="ARBA00012438"/>
    </source>
</evidence>
<dbReference type="PROSITE" id="PS50109">
    <property type="entry name" value="HIS_KIN"/>
    <property type="match status" value="1"/>
</dbReference>
<keyword evidence="5" id="KW-0418">Kinase</keyword>
<evidence type="ECO:0000256" key="1">
    <source>
        <dbReference type="ARBA" id="ARBA00000085"/>
    </source>
</evidence>
<keyword evidence="9" id="KW-1185">Reference proteome</keyword>
<accession>A0ABP9ATD8</accession>
<dbReference type="Gene3D" id="3.30.565.10">
    <property type="entry name" value="Histidine kinase-like ATPase, C-terminal domain"/>
    <property type="match status" value="1"/>
</dbReference>
<comment type="catalytic activity">
    <reaction evidence="1">
        <text>ATP + protein L-histidine = ADP + protein N-phospho-L-histidine.</text>
        <dbReference type="EC" id="2.7.13.3"/>
    </reaction>
</comment>
<dbReference type="PANTHER" id="PTHR44936:SF10">
    <property type="entry name" value="SENSOR PROTEIN RSTB"/>
    <property type="match status" value="1"/>
</dbReference>
<dbReference type="EC" id="2.7.13.3" evidence="2"/>
<dbReference type="SMART" id="SM00387">
    <property type="entry name" value="HATPase_c"/>
    <property type="match status" value="1"/>
</dbReference>
<organism evidence="8 9">
    <name type="scientific">Actinomycetospora chlora</name>
    <dbReference type="NCBI Taxonomy" id="663608"/>
    <lineage>
        <taxon>Bacteria</taxon>
        <taxon>Bacillati</taxon>
        <taxon>Actinomycetota</taxon>
        <taxon>Actinomycetes</taxon>
        <taxon>Pseudonocardiales</taxon>
        <taxon>Pseudonocardiaceae</taxon>
        <taxon>Actinomycetospora</taxon>
    </lineage>
</organism>
<evidence type="ECO:0000313" key="9">
    <source>
        <dbReference type="Proteomes" id="UP001500928"/>
    </source>
</evidence>
<dbReference type="SUPFAM" id="SSF55874">
    <property type="entry name" value="ATPase domain of HSP90 chaperone/DNA topoisomerase II/histidine kinase"/>
    <property type="match status" value="1"/>
</dbReference>
<proteinExistence type="predicted"/>
<evidence type="ECO:0000259" key="7">
    <source>
        <dbReference type="PROSITE" id="PS50109"/>
    </source>
</evidence>
<dbReference type="InterPro" id="IPR005467">
    <property type="entry name" value="His_kinase_dom"/>
</dbReference>
<dbReference type="EMBL" id="BAABHO010000012">
    <property type="protein sequence ID" value="GAA4785811.1"/>
    <property type="molecule type" value="Genomic_DNA"/>
</dbReference>
<dbReference type="Pfam" id="PF02518">
    <property type="entry name" value="HATPase_c"/>
    <property type="match status" value="1"/>
</dbReference>
<comment type="caution">
    <text evidence="8">The sequence shown here is derived from an EMBL/GenBank/DDBJ whole genome shotgun (WGS) entry which is preliminary data.</text>
</comment>
<evidence type="ECO:0000313" key="8">
    <source>
        <dbReference type="EMBL" id="GAA4785811.1"/>
    </source>
</evidence>
<protein>
    <recommendedName>
        <fullName evidence="2">histidine kinase</fullName>
        <ecNumber evidence="2">2.7.13.3</ecNumber>
    </recommendedName>
</protein>
<evidence type="ECO:0000256" key="4">
    <source>
        <dbReference type="ARBA" id="ARBA00022741"/>
    </source>
</evidence>
<dbReference type="RefSeq" id="WP_345413614.1">
    <property type="nucleotide sequence ID" value="NZ_BAABHO010000012.1"/>
</dbReference>
<sequence>MTDDLVDALLAEWPGRWRHPALSAELTSGGTRADLDRAANLLVASLARPRSYAESLDALLSEGRFEIAETLLLDLLEQSPAPDAGGDRWQAAADRLAAARADALADLRRSWADLESKAAALGLAPAPEPPLAAATQRSRDDGRQLLETEIRRVGGAEEALAVAVERRIAEELAASDSAGWATSWAEAVRNCMRAEEFRVVRELLRAGPGASVDAGPRTVEPPPLRWPWPGHPADEVLGWYRSTGRSPGPEFERYRPLSTDEAWPRLLDALGRILGPLDGPTVLDLAVALAALLGEQAAPPVEAVTDDRTGRVVGYRTRLFGLHDARMPVLPLLGLEGVALWISVDDDGGTSAVEPIAVVDPDIGALPVVWFRPCTRAARSAADHVAVVDLADLFLLVAPDARRRTPSATTRRVNLLRLLVPQLAPTIVLGGPALDLGPGAAPRDSLAWLFDLCGLRPDGPVLDGVLHDTAGHRVALRCVLEMMMTDSLETEEARVGLPALRAIRSSERHAAIRAALIAPLAHDAAARTVLWLALWPDGDDPLEERQVLATLNLVEVPTEVQARISEHLHVSRAITTLCALGLLRCQDGGVRPPASGLRLILRGDDDTVRTAATEAVIETAESIRVSARAAAAVLGERVTHTIGHSLDNRVTGIRRDLEQMLSRTADPQDRAALEAIRLRVQGLGGGAYVNAYEAALEPPTRTDVTDVVRAVVGEVDWNTARPIRIRSEMDSPVWVVANSWLLNEALTNLVRNAEAAQEEADGPSTIRIRVVVHAAPPQPASTLPVPPPCVAVEVADGGPGFTAEALRRYSAVLYAGIDAGEITSADVVEGRTGTGLLSTQTWLQDYGGTLELAGHSDLGGACVRMWLPVDVDPTPGGSG</sequence>
<keyword evidence="6" id="KW-0067">ATP-binding</keyword>
<dbReference type="InterPro" id="IPR050980">
    <property type="entry name" value="2C_sensor_his_kinase"/>
</dbReference>
<keyword evidence="4" id="KW-0547">Nucleotide-binding</keyword>
<name>A0ABP9ATD8_9PSEU</name>
<dbReference type="InterPro" id="IPR036890">
    <property type="entry name" value="HATPase_C_sf"/>
</dbReference>
<dbReference type="InterPro" id="IPR003594">
    <property type="entry name" value="HATPase_dom"/>
</dbReference>
<evidence type="ECO:0000256" key="3">
    <source>
        <dbReference type="ARBA" id="ARBA00022679"/>
    </source>
</evidence>
<dbReference type="PANTHER" id="PTHR44936">
    <property type="entry name" value="SENSOR PROTEIN CREC"/>
    <property type="match status" value="1"/>
</dbReference>
<dbReference type="Proteomes" id="UP001500928">
    <property type="component" value="Unassembled WGS sequence"/>
</dbReference>
<keyword evidence="3" id="KW-0808">Transferase</keyword>
<evidence type="ECO:0000256" key="5">
    <source>
        <dbReference type="ARBA" id="ARBA00022777"/>
    </source>
</evidence>
<evidence type="ECO:0000256" key="6">
    <source>
        <dbReference type="ARBA" id="ARBA00022840"/>
    </source>
</evidence>